<dbReference type="Gene3D" id="1.20.120.330">
    <property type="entry name" value="Nucleotidyltransferases domain 2"/>
    <property type="match status" value="1"/>
</dbReference>
<gene>
    <name evidence="1" type="ORF">SAMN02745195_02503</name>
</gene>
<evidence type="ECO:0000313" key="1">
    <source>
        <dbReference type="EMBL" id="SHF38149.1"/>
    </source>
</evidence>
<dbReference type="Proteomes" id="UP000184127">
    <property type="component" value="Unassembled WGS sequence"/>
</dbReference>
<dbReference type="RefSeq" id="WP_072969632.1">
    <property type="nucleotide sequence ID" value="NZ_FQUR01000032.1"/>
</dbReference>
<dbReference type="InterPro" id="IPR010235">
    <property type="entry name" value="HepT"/>
</dbReference>
<keyword evidence="2" id="KW-1185">Reference proteome</keyword>
<dbReference type="EMBL" id="FQUR01000032">
    <property type="protein sequence ID" value="SHF38149.1"/>
    <property type="molecule type" value="Genomic_DNA"/>
</dbReference>
<organism evidence="1 2">
    <name type="scientific">Thermoanaerobacter uzonensis DSM 18761</name>
    <dbReference type="NCBI Taxonomy" id="1123369"/>
    <lineage>
        <taxon>Bacteria</taxon>
        <taxon>Bacillati</taxon>
        <taxon>Bacillota</taxon>
        <taxon>Clostridia</taxon>
        <taxon>Thermoanaerobacterales</taxon>
        <taxon>Thermoanaerobacteraceae</taxon>
        <taxon>Thermoanaerobacter</taxon>
    </lineage>
</organism>
<proteinExistence type="predicted"/>
<keyword evidence="1" id="KW-0808">Transferase</keyword>
<dbReference type="SUPFAM" id="SSF81593">
    <property type="entry name" value="Nucleotidyltransferase substrate binding subunit/domain"/>
    <property type="match status" value="1"/>
</dbReference>
<accession>A0A1M5B6N9</accession>
<dbReference type="GO" id="GO:0016740">
    <property type="term" value="F:transferase activity"/>
    <property type="evidence" value="ECO:0007669"/>
    <property type="project" value="UniProtKB-KW"/>
</dbReference>
<dbReference type="Pfam" id="PF08780">
    <property type="entry name" value="NTase_sub_bind"/>
    <property type="match status" value="1"/>
</dbReference>
<evidence type="ECO:0000313" key="2">
    <source>
        <dbReference type="Proteomes" id="UP000184127"/>
    </source>
</evidence>
<sequence>MREKVRKFFEDFEKAFVNLKNAVEKARDDLDVDGTIKRFEICYELSWKLMKEYLADVGVIVKNPRNTFKEAFNNDLIEDIETWMQIIEDRNLLVHTYTLEESREVFNRIKEKYIIELEKFYLAIQKKIQREDT</sequence>
<name>A0A1M5B6N9_9THEO</name>
<reference evidence="2" key="1">
    <citation type="submission" date="2016-11" db="EMBL/GenBank/DDBJ databases">
        <authorList>
            <person name="Varghese N."/>
            <person name="Submissions S."/>
        </authorList>
    </citation>
    <scope>NUCLEOTIDE SEQUENCE [LARGE SCALE GENOMIC DNA]</scope>
    <source>
        <strain evidence="2">DSM 18761</strain>
    </source>
</reference>
<dbReference type="AlphaFoldDB" id="A0A1M5B6N9"/>
<dbReference type="NCBIfam" id="TIGR01987">
    <property type="entry name" value="HI0074"/>
    <property type="match status" value="1"/>
</dbReference>
<protein>
    <submittedName>
        <fullName evidence="1">Nucleotidyltransferase substrate binding protein, HI0074 family</fullName>
    </submittedName>
</protein>